<proteinExistence type="predicted"/>
<dbReference type="OrthoDB" id="9937686at2"/>
<dbReference type="EMBL" id="CP013652">
    <property type="protein sequence ID" value="ALS22274.1"/>
    <property type="molecule type" value="Genomic_DNA"/>
</dbReference>
<name>A0A0U2KZ38_9BACL</name>
<dbReference type="RefSeq" id="WP_062408582.1">
    <property type="nucleotide sequence ID" value="NZ_CP013652.1"/>
</dbReference>
<protein>
    <submittedName>
        <fullName evidence="1">Uncharacterized protein</fullName>
    </submittedName>
</protein>
<evidence type="ECO:0000313" key="2">
    <source>
        <dbReference type="Proteomes" id="UP000061660"/>
    </source>
</evidence>
<dbReference type="Proteomes" id="UP000061660">
    <property type="component" value="Chromosome"/>
</dbReference>
<gene>
    <name evidence="1" type="ORF">IJ22_19000</name>
</gene>
<dbReference type="STRING" id="162209.IJ22_19000"/>
<dbReference type="PATRIC" id="fig|162209.4.peg.2012"/>
<reference evidence="1 2" key="2">
    <citation type="journal article" date="2016" name="Genome Announc.">
        <title>Complete Genome Sequences of Two Interactive Moderate Thermophiles, Paenibacillus napthalenovorans 32O-Y and Paenibacillus sp. 32O-W.</title>
        <authorList>
            <person name="Butler R.R.III."/>
            <person name="Wang J."/>
            <person name="Stark B.C."/>
            <person name="Pombert J.F."/>
        </authorList>
    </citation>
    <scope>NUCLEOTIDE SEQUENCE [LARGE SCALE GENOMIC DNA]</scope>
    <source>
        <strain evidence="1 2">32O-Y</strain>
    </source>
</reference>
<evidence type="ECO:0000313" key="1">
    <source>
        <dbReference type="EMBL" id="ALS22274.1"/>
    </source>
</evidence>
<accession>A0A0U2KZ38</accession>
<reference evidence="2" key="1">
    <citation type="submission" date="2015-12" db="EMBL/GenBank/DDBJ databases">
        <title>Complete genome sequences of two moderately thermophilic Paenibacillus species.</title>
        <authorList>
            <person name="Butler R.III."/>
            <person name="Wang J."/>
            <person name="Stark B.C."/>
            <person name="Pombert J.-F."/>
        </authorList>
    </citation>
    <scope>NUCLEOTIDE SEQUENCE [LARGE SCALE GENOMIC DNA]</scope>
    <source>
        <strain evidence="2">32O-Y</strain>
    </source>
</reference>
<dbReference type="AlphaFoldDB" id="A0A0U2KZ38"/>
<organism evidence="1 2">
    <name type="scientific">Paenibacillus naphthalenovorans</name>
    <dbReference type="NCBI Taxonomy" id="162209"/>
    <lineage>
        <taxon>Bacteria</taxon>
        <taxon>Bacillati</taxon>
        <taxon>Bacillota</taxon>
        <taxon>Bacilli</taxon>
        <taxon>Bacillales</taxon>
        <taxon>Paenibacillaceae</taxon>
        <taxon>Paenibacillus</taxon>
    </lineage>
</organism>
<dbReference type="KEGG" id="pnp:IJ22_19000"/>
<keyword evidence="2" id="KW-1185">Reference proteome</keyword>
<sequence length="122" mass="13851">MKIQEIGSLNLNETVFKLSENSITAKVNNKTKAVINDVQLVSNLPFNRKVDLNVKFNSALNKFFDNLYIGLDSTLYYIIDQKYHEAVAKMANYGNDSELKEMMEKVNALSKLNVNVLFLNVA</sequence>